<evidence type="ECO:0000313" key="1">
    <source>
        <dbReference type="EMBL" id="AWO76253.1"/>
    </source>
</evidence>
<organism evidence="1 2">
    <name type="scientific">Geobacillus thermoleovorans</name>
    <name type="common">Bacillus thermoleovorans</name>
    <dbReference type="NCBI Taxonomy" id="33941"/>
    <lineage>
        <taxon>Bacteria</taxon>
        <taxon>Bacillati</taxon>
        <taxon>Bacillota</taxon>
        <taxon>Bacilli</taxon>
        <taxon>Bacillales</taxon>
        <taxon>Anoxybacillaceae</taxon>
        <taxon>Geobacillus</taxon>
        <taxon>Geobacillus thermoleovorans group</taxon>
    </lineage>
</organism>
<dbReference type="AlphaFoldDB" id="A0A2Z3NED0"/>
<dbReference type="Proteomes" id="UP000246996">
    <property type="component" value="Chromosome"/>
</dbReference>
<proteinExistence type="predicted"/>
<name>A0A2Z3NED0_GEOTH</name>
<protein>
    <submittedName>
        <fullName evidence="1">Uncharacterized protein</fullName>
    </submittedName>
</protein>
<evidence type="ECO:0000313" key="2">
    <source>
        <dbReference type="Proteomes" id="UP000246996"/>
    </source>
</evidence>
<sequence length="73" mass="8523">MERSSWSVHETFGIPCRAFPSSMYDLGKPCRNSRRLRLGAFSLERRHPFIAVLLALSYPLIRYAEKRRPSPSR</sequence>
<gene>
    <name evidence="1" type="ORF">C1N76_18280</name>
</gene>
<reference evidence="2" key="1">
    <citation type="submission" date="2018-02" db="EMBL/GenBank/DDBJ databases">
        <title>The complete genome of bacterial strain SGAirxxxx.</title>
        <authorList>
            <person name="Schuster S.C."/>
        </authorList>
    </citation>
    <scope>NUCLEOTIDE SEQUENCE [LARGE SCALE GENOMIC DNA]</scope>
    <source>
        <strain evidence="2">SGAir0734</strain>
    </source>
</reference>
<dbReference type="EMBL" id="CP027303">
    <property type="protein sequence ID" value="AWO76253.1"/>
    <property type="molecule type" value="Genomic_DNA"/>
</dbReference>
<accession>A0A2Z3NED0</accession>